<reference evidence="3 4" key="1">
    <citation type="submission" date="2019-08" db="EMBL/GenBank/DDBJ databases">
        <title>Flavobacterium alkalisoli sp. nov., isolated from rhizosphere soil of Suaeda salsa.</title>
        <authorList>
            <person name="Sun J.-Q."/>
            <person name="Xu L."/>
        </authorList>
    </citation>
    <scope>NUCLEOTIDE SEQUENCE [LARGE SCALE GENOMIC DNA]</scope>
    <source>
        <strain evidence="3 4">XS-5</strain>
    </source>
</reference>
<dbReference type="InterPro" id="IPR003399">
    <property type="entry name" value="Mce/MlaD"/>
</dbReference>
<dbReference type="KEGG" id="fak:FUA48_12710"/>
<protein>
    <submittedName>
        <fullName evidence="3">MCE family protein</fullName>
    </submittedName>
</protein>
<keyword evidence="1" id="KW-1133">Transmembrane helix</keyword>
<dbReference type="PANTHER" id="PTHR33371">
    <property type="entry name" value="INTERMEMBRANE PHOSPHOLIPID TRANSPORT SYSTEM BINDING PROTEIN MLAD-RELATED"/>
    <property type="match status" value="1"/>
</dbReference>
<dbReference type="RefSeq" id="WP_147583873.1">
    <property type="nucleotide sequence ID" value="NZ_CP042831.1"/>
</dbReference>
<evidence type="ECO:0000313" key="4">
    <source>
        <dbReference type="Proteomes" id="UP000321222"/>
    </source>
</evidence>
<name>A0A5B9FU61_9FLAO</name>
<dbReference type="InterPro" id="IPR052336">
    <property type="entry name" value="MlaD_Phospholipid_Transporter"/>
</dbReference>
<accession>A0A5B9FU61</accession>
<proteinExistence type="predicted"/>
<dbReference type="EMBL" id="CP042831">
    <property type="protein sequence ID" value="QEE50404.1"/>
    <property type="molecule type" value="Genomic_DNA"/>
</dbReference>
<evidence type="ECO:0000313" key="3">
    <source>
        <dbReference type="EMBL" id="QEE50404.1"/>
    </source>
</evidence>
<keyword evidence="1" id="KW-0812">Transmembrane</keyword>
<gene>
    <name evidence="3" type="ORF">FUA48_12710</name>
</gene>
<feature type="domain" description="Mce/MlaD" evidence="2">
    <location>
        <begin position="36"/>
        <end position="113"/>
    </location>
</feature>
<dbReference type="AlphaFoldDB" id="A0A5B9FU61"/>
<sequence>MKVTREVKTAILVIGAILVFIWGYMFLRGKDLFNSYKTFYVVYDNVEGLSHSAPVTINGLVIGQVTEISFVDMQSGKLRVEMQVDTDFPISKTSLATLYSPDLLGGKQIEIIPDMKNPVAAENGEVLTAGSKPGTVDMVAQQLAPLKNKVESTVVSADSLLRSINNVMDMKTQQNLRQAIADMKETMSQFNQASHSLNGILASNKSKIDGTLTNLETASGNFAQISDSLNKVNLAETVRKLENSLASVDQILGDVQQGKGTLGKLMKDEAMYNNLTDASNELKELLADFKNNPKRYVHFSVFGKKGTPYVEEKK</sequence>
<dbReference type="OrthoDB" id="9769132at2"/>
<evidence type="ECO:0000259" key="2">
    <source>
        <dbReference type="Pfam" id="PF02470"/>
    </source>
</evidence>
<keyword evidence="1" id="KW-0472">Membrane</keyword>
<dbReference type="PANTHER" id="PTHR33371:SF4">
    <property type="entry name" value="INTERMEMBRANE PHOSPHOLIPID TRANSPORT SYSTEM BINDING PROTEIN MLAD"/>
    <property type="match status" value="1"/>
</dbReference>
<dbReference type="Pfam" id="PF02470">
    <property type="entry name" value="MlaD"/>
    <property type="match status" value="1"/>
</dbReference>
<keyword evidence="4" id="KW-1185">Reference proteome</keyword>
<feature type="transmembrane region" description="Helical" evidence="1">
    <location>
        <begin position="7"/>
        <end position="27"/>
    </location>
</feature>
<dbReference type="Proteomes" id="UP000321222">
    <property type="component" value="Chromosome"/>
</dbReference>
<evidence type="ECO:0000256" key="1">
    <source>
        <dbReference type="SAM" id="Phobius"/>
    </source>
</evidence>
<organism evidence="3 4">
    <name type="scientific">Flavobacterium alkalisoli</name>
    <dbReference type="NCBI Taxonomy" id="2602769"/>
    <lineage>
        <taxon>Bacteria</taxon>
        <taxon>Pseudomonadati</taxon>
        <taxon>Bacteroidota</taxon>
        <taxon>Flavobacteriia</taxon>
        <taxon>Flavobacteriales</taxon>
        <taxon>Flavobacteriaceae</taxon>
        <taxon>Flavobacterium</taxon>
    </lineage>
</organism>